<feature type="transmembrane region" description="Helical" evidence="7">
    <location>
        <begin position="276"/>
        <end position="298"/>
    </location>
</feature>
<comment type="caution">
    <text evidence="9">The sequence shown here is derived from an EMBL/GenBank/DDBJ whole genome shotgun (WGS) entry which is preliminary data.</text>
</comment>
<name>A0A367YUQ0_9ACTN</name>
<evidence type="ECO:0000313" key="9">
    <source>
        <dbReference type="EMBL" id="RCK69259.1"/>
    </source>
</evidence>
<evidence type="ECO:0000256" key="1">
    <source>
        <dbReference type="ARBA" id="ARBA00004651"/>
    </source>
</evidence>
<dbReference type="AlphaFoldDB" id="A0A367YUQ0"/>
<feature type="transmembrane region" description="Helical" evidence="7">
    <location>
        <begin position="226"/>
        <end position="246"/>
    </location>
</feature>
<keyword evidence="4 7" id="KW-0812">Transmembrane</keyword>
<dbReference type="PANTHER" id="PTHR23517">
    <property type="entry name" value="RESISTANCE PROTEIN MDTM, PUTATIVE-RELATED-RELATED"/>
    <property type="match status" value="1"/>
</dbReference>
<feature type="transmembrane region" description="Helical" evidence="7">
    <location>
        <begin position="319"/>
        <end position="338"/>
    </location>
</feature>
<gene>
    <name evidence="9" type="ORF">DT076_11985</name>
</gene>
<feature type="transmembrane region" description="Helical" evidence="7">
    <location>
        <begin position="20"/>
        <end position="42"/>
    </location>
</feature>
<dbReference type="PROSITE" id="PS50850">
    <property type="entry name" value="MFS"/>
    <property type="match status" value="1"/>
</dbReference>
<keyword evidence="10" id="KW-1185">Reference proteome</keyword>
<feature type="transmembrane region" description="Helical" evidence="7">
    <location>
        <begin position="253"/>
        <end position="270"/>
    </location>
</feature>
<dbReference type="GO" id="GO:0022857">
    <property type="term" value="F:transmembrane transporter activity"/>
    <property type="evidence" value="ECO:0007669"/>
    <property type="project" value="InterPro"/>
</dbReference>
<keyword evidence="6 7" id="KW-0472">Membrane</keyword>
<evidence type="ECO:0000259" key="8">
    <source>
        <dbReference type="PROSITE" id="PS50850"/>
    </source>
</evidence>
<evidence type="ECO:0000256" key="5">
    <source>
        <dbReference type="ARBA" id="ARBA00022989"/>
    </source>
</evidence>
<feature type="transmembrane region" description="Helical" evidence="7">
    <location>
        <begin position="78"/>
        <end position="95"/>
    </location>
</feature>
<dbReference type="Proteomes" id="UP000252770">
    <property type="component" value="Unassembled WGS sequence"/>
</dbReference>
<dbReference type="InterPro" id="IPR020846">
    <property type="entry name" value="MFS_dom"/>
</dbReference>
<dbReference type="SUPFAM" id="SSF103473">
    <property type="entry name" value="MFS general substrate transporter"/>
    <property type="match status" value="1"/>
</dbReference>
<sequence>MGIGAITPLVALTARDLGSGVGVAAFVVALLGIGQLCGDLPAGVLADRLGEKRALVLACLLEAASLAVACVAPDVVVLGAAVFAAGVASSVLGLARQSYFTVAVPAAYRARALSGLGGSLRMGFLVGPLVGAGLIAAFDLWAAYAFAALMSLFAGLVTLALPDLPSTGRPSGPAPRVALREVLWQHRRVLATVGVGSLLIMMVRASRQSIIPLWADSQGVDPAVTSIIFGISGAMDMLMFFPGGWIMDRFGRLWVAAPATAVIGVGMLLLPLTSTVVTIAAVALLMGLGNGISSGVVMTMGSDASPAVGRSQFLSGWRLFADAGTSLGPLLITLVAGLASLGAASLTVGALALLGTGWLVRWVPRRRRPAG</sequence>
<organism evidence="9 10">
    <name type="scientific">Desertihabitans brevis</name>
    <dbReference type="NCBI Taxonomy" id="2268447"/>
    <lineage>
        <taxon>Bacteria</taxon>
        <taxon>Bacillati</taxon>
        <taxon>Actinomycetota</taxon>
        <taxon>Actinomycetes</taxon>
        <taxon>Propionibacteriales</taxon>
        <taxon>Propionibacteriaceae</taxon>
        <taxon>Desertihabitans</taxon>
    </lineage>
</organism>
<proteinExistence type="predicted"/>
<keyword evidence="5 7" id="KW-1133">Transmembrane helix</keyword>
<feature type="domain" description="Major facilitator superfamily (MFS) profile" evidence="8">
    <location>
        <begin position="1"/>
        <end position="367"/>
    </location>
</feature>
<feature type="transmembrane region" description="Helical" evidence="7">
    <location>
        <begin position="116"/>
        <end position="135"/>
    </location>
</feature>
<dbReference type="GO" id="GO:0005886">
    <property type="term" value="C:plasma membrane"/>
    <property type="evidence" value="ECO:0007669"/>
    <property type="project" value="UniProtKB-SubCell"/>
</dbReference>
<keyword evidence="3" id="KW-1003">Cell membrane</keyword>
<keyword evidence="2" id="KW-0813">Transport</keyword>
<dbReference type="Gene3D" id="1.20.1250.20">
    <property type="entry name" value="MFS general substrate transporter like domains"/>
    <property type="match status" value="2"/>
</dbReference>
<reference evidence="9 10" key="1">
    <citation type="submission" date="2018-07" db="EMBL/GenBank/DDBJ databases">
        <title>Desertimonas flava gen. nov. sp. nov.</title>
        <authorList>
            <person name="Liu S."/>
        </authorList>
    </citation>
    <scope>NUCLEOTIDE SEQUENCE [LARGE SCALE GENOMIC DNA]</scope>
    <source>
        <strain evidence="9 10">16Sb5-5</strain>
    </source>
</reference>
<evidence type="ECO:0000256" key="6">
    <source>
        <dbReference type="ARBA" id="ARBA00023136"/>
    </source>
</evidence>
<feature type="transmembrane region" description="Helical" evidence="7">
    <location>
        <begin position="141"/>
        <end position="161"/>
    </location>
</feature>
<dbReference type="CDD" id="cd17325">
    <property type="entry name" value="MFS_MdtG_SLC18_like"/>
    <property type="match status" value="1"/>
</dbReference>
<feature type="transmembrane region" description="Helical" evidence="7">
    <location>
        <begin position="189"/>
        <end position="206"/>
    </location>
</feature>
<feature type="transmembrane region" description="Helical" evidence="7">
    <location>
        <begin position="344"/>
        <end position="363"/>
    </location>
</feature>
<dbReference type="InterPro" id="IPR011701">
    <property type="entry name" value="MFS"/>
</dbReference>
<evidence type="ECO:0000256" key="4">
    <source>
        <dbReference type="ARBA" id="ARBA00022692"/>
    </source>
</evidence>
<dbReference type="InterPro" id="IPR036259">
    <property type="entry name" value="MFS_trans_sf"/>
</dbReference>
<comment type="subcellular location">
    <subcellularLocation>
        <location evidence="1">Cell membrane</location>
        <topology evidence="1">Multi-pass membrane protein</topology>
    </subcellularLocation>
</comment>
<dbReference type="EMBL" id="QOUI01000007">
    <property type="protein sequence ID" value="RCK69259.1"/>
    <property type="molecule type" value="Genomic_DNA"/>
</dbReference>
<accession>A0A367YUQ0</accession>
<evidence type="ECO:0000256" key="7">
    <source>
        <dbReference type="SAM" id="Phobius"/>
    </source>
</evidence>
<evidence type="ECO:0000256" key="3">
    <source>
        <dbReference type="ARBA" id="ARBA00022475"/>
    </source>
</evidence>
<dbReference type="Pfam" id="PF07690">
    <property type="entry name" value="MFS_1"/>
    <property type="match status" value="1"/>
</dbReference>
<protein>
    <submittedName>
        <fullName evidence="9">MFS transporter</fullName>
    </submittedName>
</protein>
<evidence type="ECO:0000313" key="10">
    <source>
        <dbReference type="Proteomes" id="UP000252770"/>
    </source>
</evidence>
<evidence type="ECO:0000256" key="2">
    <source>
        <dbReference type="ARBA" id="ARBA00022448"/>
    </source>
</evidence>
<dbReference type="InterPro" id="IPR050171">
    <property type="entry name" value="MFS_Transporters"/>
</dbReference>